<dbReference type="PROSITE" id="PS51257">
    <property type="entry name" value="PROKAR_LIPOPROTEIN"/>
    <property type="match status" value="1"/>
</dbReference>
<proteinExistence type="predicted"/>
<name>A8H6T7_SHEPA</name>
<dbReference type="RefSeq" id="WP_012156178.1">
    <property type="nucleotide sequence ID" value="NC_009901.1"/>
</dbReference>
<evidence type="ECO:0000313" key="3">
    <source>
        <dbReference type="Proteomes" id="UP000002608"/>
    </source>
</evidence>
<dbReference type="eggNOG" id="COG5276">
    <property type="taxonomic scope" value="Bacteria"/>
</dbReference>
<dbReference type="STRING" id="398579.Spea_2957"/>
<dbReference type="SUPFAM" id="SSF49313">
    <property type="entry name" value="Cadherin-like"/>
    <property type="match status" value="1"/>
</dbReference>
<dbReference type="EMBL" id="CP000851">
    <property type="protein sequence ID" value="ABV88274.1"/>
    <property type="molecule type" value="Genomic_DNA"/>
</dbReference>
<dbReference type="KEGG" id="spl:Spea_2957"/>
<sequence length="703" mass="76200">MKKLSLLAASIGIILAGCSSDDDNAISTFEVKAIDGYLVNADIYAGDKCDTKAGVTDERGIAKIDEKFKDQKLCVKAVVGQTIDSDRGIVTKAFELSAPADSTVINPMTNLVVEKMQATPSLTAEDAKAEVTKQFAALNAKPEQLFGDYIADANAGNKVAEGIKVIGETLVDAQVEDTDVSEVILDDLVTDVADKVESNEDLDDYAPVIDKEEGFKPNHRPNITLTDAEQDKLEEIKLELGQTIATIELLSAFDDKDNDLLTLEVKSEDGETLAELGLAFNSDTGLLSGKPLTAGEIELHVYATDSKGARSYPLEIEIDVTSPNSAPTIDNEEKSEIEAELKELNLTQGDTVDATIELDDLFNDVDEDALKLVATTDMQGVTLKIEQQDDLHLTGTPELAGEFTITVTADDGINAAVKAELKVTVANNDITPDPEVHPLEGKNWYVLEHGSDDGVDNSSDFQRVWCETYKFVDGNVLMNKRNLSNLTECAAETTEKVGTYTVNGDKLEASFVMEGGVAEASTITAKPALNGIGAGAGAQTVAIHGERYTFFKNDDDAEKRLDIESDDNANDRSFAIEMPALEQEDEQNIQYNLVQISLQTNDMGDDVDMYFDLPGKDLTCEEVSEFYNPTLTAIGLPKYGVSAQLMDNDSEEFNFCVAQFTINETVPTGTIFSIIGQLKYDDDAGIVEPIKANIEWTGEADNE</sequence>
<feature type="domain" description="Dystroglycan-type cadherin-like" evidence="1">
    <location>
        <begin position="224"/>
        <end position="327"/>
    </location>
</feature>
<gene>
    <name evidence="2" type="ordered locus">Spea_2957</name>
</gene>
<dbReference type="InterPro" id="IPR015919">
    <property type="entry name" value="Cadherin-like_sf"/>
</dbReference>
<dbReference type="OrthoDB" id="9800417at2"/>
<evidence type="ECO:0000259" key="1">
    <source>
        <dbReference type="SMART" id="SM00736"/>
    </source>
</evidence>
<dbReference type="Gene3D" id="2.60.40.10">
    <property type="entry name" value="Immunoglobulins"/>
    <property type="match status" value="2"/>
</dbReference>
<dbReference type="SMART" id="SM00736">
    <property type="entry name" value="CADG"/>
    <property type="match status" value="2"/>
</dbReference>
<evidence type="ECO:0000313" key="2">
    <source>
        <dbReference type="EMBL" id="ABV88274.1"/>
    </source>
</evidence>
<dbReference type="HOGENOM" id="CLU_364064_0_0_6"/>
<dbReference type="GO" id="GO:0005509">
    <property type="term" value="F:calcium ion binding"/>
    <property type="evidence" value="ECO:0007669"/>
    <property type="project" value="InterPro"/>
</dbReference>
<dbReference type="Proteomes" id="UP000002608">
    <property type="component" value="Chromosome"/>
</dbReference>
<protein>
    <submittedName>
        <fullName evidence="2">Dystroglycan-type cadherin domain protein</fullName>
    </submittedName>
</protein>
<organism evidence="2 3">
    <name type="scientific">Shewanella pealeana (strain ATCC 700345 / ANG-SQ1)</name>
    <dbReference type="NCBI Taxonomy" id="398579"/>
    <lineage>
        <taxon>Bacteria</taxon>
        <taxon>Pseudomonadati</taxon>
        <taxon>Pseudomonadota</taxon>
        <taxon>Gammaproteobacteria</taxon>
        <taxon>Alteromonadales</taxon>
        <taxon>Shewanellaceae</taxon>
        <taxon>Shewanella</taxon>
    </lineage>
</organism>
<dbReference type="InterPro" id="IPR006644">
    <property type="entry name" value="Cadg"/>
</dbReference>
<accession>A8H6T7</accession>
<dbReference type="InterPro" id="IPR013783">
    <property type="entry name" value="Ig-like_fold"/>
</dbReference>
<feature type="domain" description="Dystroglycan-type cadherin-like" evidence="1">
    <location>
        <begin position="336"/>
        <end position="432"/>
    </location>
</feature>
<reference evidence="2 3" key="1">
    <citation type="submission" date="2007-10" db="EMBL/GenBank/DDBJ databases">
        <title>Complete sequence of Shewanella pealeana ATCC 700345.</title>
        <authorList>
            <consortium name="US DOE Joint Genome Institute"/>
            <person name="Copeland A."/>
            <person name="Lucas S."/>
            <person name="Lapidus A."/>
            <person name="Barry K."/>
            <person name="Glavina del Rio T."/>
            <person name="Dalin E."/>
            <person name="Tice H."/>
            <person name="Pitluck S."/>
            <person name="Chertkov O."/>
            <person name="Brettin T."/>
            <person name="Bruce D."/>
            <person name="Detter J.C."/>
            <person name="Han C."/>
            <person name="Schmutz J."/>
            <person name="Larimer F."/>
            <person name="Land M."/>
            <person name="Hauser L."/>
            <person name="Kyrpides N."/>
            <person name="Kim E."/>
            <person name="Zhao J.-S.Z."/>
            <person name="Manno D."/>
            <person name="Hawari J."/>
            <person name="Richardson P."/>
        </authorList>
    </citation>
    <scope>NUCLEOTIDE SEQUENCE [LARGE SCALE GENOMIC DNA]</scope>
    <source>
        <strain evidence="3">ATCC 700345 / ANG-SQ1</strain>
    </source>
</reference>
<dbReference type="GO" id="GO:0016020">
    <property type="term" value="C:membrane"/>
    <property type="evidence" value="ECO:0007669"/>
    <property type="project" value="InterPro"/>
</dbReference>
<keyword evidence="3" id="KW-1185">Reference proteome</keyword>
<dbReference type="AlphaFoldDB" id="A8H6T7"/>